<name>A0A7H8NB71_9ACTN</name>
<dbReference type="AlphaFoldDB" id="A0A7H8NB71"/>
<accession>A0A7H8NB71</accession>
<dbReference type="EMBL" id="CP054929">
    <property type="protein sequence ID" value="QKW51693.1"/>
    <property type="molecule type" value="Genomic_DNA"/>
</dbReference>
<dbReference type="InterPro" id="IPR021145">
    <property type="entry name" value="Portal_protein_SPP1_Gp6-like"/>
</dbReference>
<evidence type="ECO:0000313" key="2">
    <source>
        <dbReference type="Proteomes" id="UP000509303"/>
    </source>
</evidence>
<proteinExistence type="predicted"/>
<keyword evidence="2" id="KW-1185">Reference proteome</keyword>
<protein>
    <submittedName>
        <fullName evidence="1">Phage portal protein</fullName>
    </submittedName>
</protein>
<gene>
    <name evidence="1" type="ORF">HUT08_21630</name>
</gene>
<organism evidence="1 2">
    <name type="scientific">Streptomyces buecherae</name>
    <dbReference type="NCBI Taxonomy" id="2763006"/>
    <lineage>
        <taxon>Bacteria</taxon>
        <taxon>Bacillati</taxon>
        <taxon>Actinomycetota</taxon>
        <taxon>Actinomycetes</taxon>
        <taxon>Kitasatosporales</taxon>
        <taxon>Streptomycetaceae</taxon>
        <taxon>Streptomyces</taxon>
    </lineage>
</organism>
<dbReference type="RefSeq" id="WP_176163410.1">
    <property type="nucleotide sequence ID" value="NZ_CP054929.1"/>
</dbReference>
<reference evidence="1 2" key="1">
    <citation type="submission" date="2020-06" db="EMBL/GenBank/DDBJ databases">
        <title>Genome mining for natural products.</title>
        <authorList>
            <person name="Zhang B."/>
            <person name="Shi J."/>
            <person name="Ge H."/>
        </authorList>
    </citation>
    <scope>NUCLEOTIDE SEQUENCE [LARGE SCALE GENOMIC DNA]</scope>
    <source>
        <strain evidence="1 2">NA00687</strain>
    </source>
</reference>
<dbReference type="Proteomes" id="UP000509303">
    <property type="component" value="Chromosome"/>
</dbReference>
<dbReference type="Pfam" id="PF05133">
    <property type="entry name" value="SPP1_portal"/>
    <property type="match status" value="1"/>
</dbReference>
<sequence length="493" mass="54252">MSLPENGAPWPPPHLSSLYREIAVNDAWYSGDRRRLAEVYRTERQRRSDGRRRLWSRHRTADGSKGDDGRLHIPLAGDIASASAELLFAAPLSLTVADTGTQGRLEEFTEAGGLANTLLEAAEVGAALGGTFLRVTWDAELATRPLLTVMHPDKALPEFSYGMLRAVTFWRELPGSENENVWRHLERHERGRIVHALYQGTPDRVGTRVPLTEHPETIGLVGSLDAEGDSITTGVDALTAAYVPNVLPNRRRRGSPFGRSDYDAPLHDLMDALDETWSSWLRDIRLARARLIVPDAYLRDHGPGRGASFDDDREIWAALSMPPTEGAGITLSQFAIRVAEHQATSDAIVRQAVQSAGYSPATFGMDDQGAVTATEVKARMRRSTTTREKKARYWAPALADILHVALMLDRRLFVPSLVVDRPRVAFGDGVSEDPASVAQTLSLLTQAQAASVDTRVRILHPDWDEGRVLAEVERILTETGQAVPDPMQAGHLP</sequence>
<evidence type="ECO:0000313" key="1">
    <source>
        <dbReference type="EMBL" id="QKW51693.1"/>
    </source>
</evidence>